<evidence type="ECO:0000313" key="1">
    <source>
        <dbReference type="EMBL" id="EAZ93672.1"/>
    </source>
</evidence>
<proteinExistence type="predicted"/>
<evidence type="ECO:0000313" key="2">
    <source>
        <dbReference type="Proteomes" id="UP000003781"/>
    </source>
</evidence>
<reference evidence="1 2" key="1">
    <citation type="submission" date="2007-03" db="EMBL/GenBank/DDBJ databases">
        <authorList>
            <person name="Stal L."/>
            <person name="Ferriera S."/>
            <person name="Johnson J."/>
            <person name="Kravitz S."/>
            <person name="Beeson K."/>
            <person name="Sutton G."/>
            <person name="Rogers Y.-H."/>
            <person name="Friedman R."/>
            <person name="Frazier M."/>
            <person name="Venter J.C."/>
        </authorList>
    </citation>
    <scope>NUCLEOTIDE SEQUENCE [LARGE SCALE GENOMIC DNA]</scope>
    <source>
        <strain evidence="1 2">CCY0110</strain>
    </source>
</reference>
<sequence>MENGRLKREN</sequence>
<accession>A3IIP0</accession>
<dbReference type="EC" id="3.6.3.14" evidence="1"/>
<dbReference type="GO" id="GO:0016787">
    <property type="term" value="F:hydrolase activity"/>
    <property type="evidence" value="ECO:0007669"/>
    <property type="project" value="UniProtKB-KW"/>
</dbReference>
<dbReference type="Proteomes" id="UP000003781">
    <property type="component" value="Unassembled WGS sequence"/>
</dbReference>
<name>A3IIP0_9CHRO</name>
<gene>
    <name evidence="1" type="ORF">CY0110_17792</name>
</gene>
<organism evidence="1 2">
    <name type="scientific">Crocosphaera chwakensis CCY0110</name>
    <dbReference type="NCBI Taxonomy" id="391612"/>
    <lineage>
        <taxon>Bacteria</taxon>
        <taxon>Bacillati</taxon>
        <taxon>Cyanobacteriota</taxon>
        <taxon>Cyanophyceae</taxon>
        <taxon>Oscillatoriophycideae</taxon>
        <taxon>Chroococcales</taxon>
        <taxon>Aphanothecaceae</taxon>
        <taxon>Crocosphaera</taxon>
        <taxon>Crocosphaera chwakensis</taxon>
    </lineage>
</organism>
<keyword evidence="2" id="KW-1185">Reference proteome</keyword>
<dbReference type="EMBL" id="AAXW01000002">
    <property type="protein sequence ID" value="EAZ93672.1"/>
    <property type="molecule type" value="Genomic_DNA"/>
</dbReference>
<protein>
    <submittedName>
        <fullName evidence="1">F0F1 ATP synthase subunit A</fullName>
        <ecNumber evidence="1">3.6.3.14</ecNumber>
    </submittedName>
</protein>
<keyword evidence="1" id="KW-0378">Hydrolase</keyword>
<comment type="caution">
    <text evidence="1">The sequence shown here is derived from an EMBL/GenBank/DDBJ whole genome shotgun (WGS) entry which is preliminary data.</text>
</comment>